<keyword evidence="2 5" id="KW-0560">Oxidoreductase</keyword>
<dbReference type="Proteomes" id="UP000523007">
    <property type="component" value="Unassembled WGS sequence"/>
</dbReference>
<dbReference type="Gene3D" id="3.40.605.10">
    <property type="entry name" value="Aldehyde Dehydrogenase, Chain A, domain 1"/>
    <property type="match status" value="1"/>
</dbReference>
<accession>A0A7W7RNL2</accession>
<dbReference type="PANTHER" id="PTHR42986">
    <property type="entry name" value="BENZALDEHYDE DEHYDROGENASE YFMT"/>
    <property type="match status" value="1"/>
</dbReference>
<feature type="domain" description="Aldehyde dehydrogenase" evidence="4">
    <location>
        <begin position="32"/>
        <end position="480"/>
    </location>
</feature>
<proteinExistence type="inferred from homology"/>
<dbReference type="SUPFAM" id="SSF53720">
    <property type="entry name" value="ALDH-like"/>
    <property type="match status" value="1"/>
</dbReference>
<comment type="similarity">
    <text evidence="1">Belongs to the aldehyde dehydrogenase family.</text>
</comment>
<sequence>MTTTNDLYAAREFEGMPIGGQWRAGSVGRAKVDTDPYHGDTLVEIPLADSNDVDEAYRLARDAQRDWARRTPQQRAEVMRRAAQVMTDLSDHIIDWLVREAGSTVAKARAEWLATRNDFLEAASYPHRMSGALLPADVPGKESRVYRRPLGVVGVISPWNWPMHLSNRSVAPALAVGNAVVLKPAGDTPVTGGLLLAHVLREAGLPESLLSVIVGSGGTVGDAMVQHPIPRMVSFTGSTEVGVGIRQKAGTKKVAMELGGNGPLVVLDDADLEYATEAALFGTFFHQGQICIRTNRIIVDDAVHDAFVDRFLARTRELQYGDPAKPDTDIGPVINASQLESIQDKLVRGRDAGAEVLLAGDPTGPTGLVLPPHVVLANNSAPPAAEEVFGPVGTVIRARGEENARDIANDTNYGLASAVFTTDVERGARFAAGIEAGMTHINDQTVNDEANTAFGGEKDSGVGRFGGEWAIEEFTTDHWVSIQHEKRTFPFQRKGSTTPSAGV</sequence>
<dbReference type="InterPro" id="IPR016163">
    <property type="entry name" value="Ald_DH_C"/>
</dbReference>
<name>A0A7W7RNL2_9ACTN</name>
<protein>
    <submittedName>
        <fullName evidence="5">Aldehyde dehydrogenase (NAD+)</fullName>
        <ecNumber evidence="5">1.2.1.3</ecNumber>
    </submittedName>
</protein>
<dbReference type="InterPro" id="IPR016162">
    <property type="entry name" value="Ald_DH_N"/>
</dbReference>
<dbReference type="EC" id="1.2.1.3" evidence="5"/>
<evidence type="ECO:0000256" key="2">
    <source>
        <dbReference type="ARBA" id="ARBA00023002"/>
    </source>
</evidence>
<evidence type="ECO:0000313" key="5">
    <source>
        <dbReference type="EMBL" id="MBB4935284.1"/>
    </source>
</evidence>
<gene>
    <name evidence="5" type="ORF">F4561_006178</name>
</gene>
<comment type="caution">
    <text evidence="5">The sequence shown here is derived from an EMBL/GenBank/DDBJ whole genome shotgun (WGS) entry which is preliminary data.</text>
</comment>
<dbReference type="GO" id="GO:0004029">
    <property type="term" value="F:aldehyde dehydrogenase (NAD+) activity"/>
    <property type="evidence" value="ECO:0007669"/>
    <property type="project" value="UniProtKB-EC"/>
</dbReference>
<dbReference type="Pfam" id="PF00171">
    <property type="entry name" value="Aldedh"/>
    <property type="match status" value="1"/>
</dbReference>
<dbReference type="EMBL" id="JACHJT010000002">
    <property type="protein sequence ID" value="MBB4935284.1"/>
    <property type="molecule type" value="Genomic_DNA"/>
</dbReference>
<evidence type="ECO:0000313" key="6">
    <source>
        <dbReference type="Proteomes" id="UP000523007"/>
    </source>
</evidence>
<keyword evidence="3" id="KW-0520">NAD</keyword>
<dbReference type="InterPro" id="IPR015590">
    <property type="entry name" value="Aldehyde_DH_dom"/>
</dbReference>
<dbReference type="Gene3D" id="3.40.309.10">
    <property type="entry name" value="Aldehyde Dehydrogenase, Chain A, domain 2"/>
    <property type="match status" value="1"/>
</dbReference>
<evidence type="ECO:0000256" key="3">
    <source>
        <dbReference type="ARBA" id="ARBA00023027"/>
    </source>
</evidence>
<dbReference type="RefSeq" id="WP_312885713.1">
    <property type="nucleotide sequence ID" value="NZ_JACHJT010000002.1"/>
</dbReference>
<evidence type="ECO:0000259" key="4">
    <source>
        <dbReference type="Pfam" id="PF00171"/>
    </source>
</evidence>
<dbReference type="AlphaFoldDB" id="A0A7W7RNL2"/>
<organism evidence="5 6">
    <name type="scientific">Lipingzhangella halophila</name>
    <dbReference type="NCBI Taxonomy" id="1783352"/>
    <lineage>
        <taxon>Bacteria</taxon>
        <taxon>Bacillati</taxon>
        <taxon>Actinomycetota</taxon>
        <taxon>Actinomycetes</taxon>
        <taxon>Streptosporangiales</taxon>
        <taxon>Nocardiopsidaceae</taxon>
        <taxon>Lipingzhangella</taxon>
    </lineage>
</organism>
<keyword evidence="6" id="KW-1185">Reference proteome</keyword>
<dbReference type="PANTHER" id="PTHR42986:SF1">
    <property type="entry name" value="BENZALDEHYDE DEHYDROGENASE YFMT"/>
    <property type="match status" value="1"/>
</dbReference>
<evidence type="ECO:0000256" key="1">
    <source>
        <dbReference type="ARBA" id="ARBA00009986"/>
    </source>
</evidence>
<reference evidence="5 6" key="1">
    <citation type="submission" date="2020-08" db="EMBL/GenBank/DDBJ databases">
        <title>Sequencing the genomes of 1000 actinobacteria strains.</title>
        <authorList>
            <person name="Klenk H.-P."/>
        </authorList>
    </citation>
    <scope>NUCLEOTIDE SEQUENCE [LARGE SCALE GENOMIC DNA]</scope>
    <source>
        <strain evidence="5 6">DSM 102030</strain>
    </source>
</reference>
<dbReference type="InterPro" id="IPR016161">
    <property type="entry name" value="Ald_DH/histidinol_DH"/>
</dbReference>